<feature type="transmembrane region" description="Helical" evidence="1">
    <location>
        <begin position="6"/>
        <end position="26"/>
    </location>
</feature>
<proteinExistence type="predicted"/>
<evidence type="ECO:0000256" key="1">
    <source>
        <dbReference type="SAM" id="Phobius"/>
    </source>
</evidence>
<keyword evidence="1" id="KW-0472">Membrane</keyword>
<keyword evidence="1" id="KW-0812">Transmembrane</keyword>
<gene>
    <name evidence="2" type="ORF">GA0061094_2630</name>
</gene>
<reference evidence="3" key="1">
    <citation type="submission" date="2016-08" db="EMBL/GenBank/DDBJ databases">
        <authorList>
            <person name="Varghese N."/>
            <person name="Submissions Spin"/>
        </authorList>
    </citation>
    <scope>NUCLEOTIDE SEQUENCE [LARGE SCALE GENOMIC DNA]</scope>
    <source>
        <strain evidence="3">SGD-1123</strain>
    </source>
</reference>
<dbReference type="Proteomes" id="UP000181997">
    <property type="component" value="Unassembled WGS sequence"/>
</dbReference>
<accession>A0A1C4BYX6</accession>
<protein>
    <submittedName>
        <fullName evidence="2">Phage holin family Hol44, holin superfamily V</fullName>
    </submittedName>
</protein>
<evidence type="ECO:0000313" key="3">
    <source>
        <dbReference type="Proteomes" id="UP000181997"/>
    </source>
</evidence>
<organism evidence="2 3">
    <name type="scientific">[Bacillus] enclensis</name>
    <dbReference type="NCBI Taxonomy" id="1402860"/>
    <lineage>
        <taxon>Bacteria</taxon>
        <taxon>Bacillati</taxon>
        <taxon>Bacillota</taxon>
        <taxon>Bacilli</taxon>
        <taxon>Bacillales</taxon>
        <taxon>Bacillaceae</taxon>
        <taxon>Rossellomorea</taxon>
    </lineage>
</organism>
<sequence>MTDLLSGITIHPQLTILVPALWVLGFALKKTPHIPDWLIIWILLAAGVAASTSTLGLDFNGIANGFICTGAAITTHQSFKQTFVARVKDEDKRQRNKK</sequence>
<evidence type="ECO:0000313" key="2">
    <source>
        <dbReference type="EMBL" id="SCC12010.1"/>
    </source>
</evidence>
<dbReference type="RefSeq" id="WP_244888148.1">
    <property type="nucleotide sequence ID" value="NZ_FMAU01000002.1"/>
</dbReference>
<keyword evidence="1" id="KW-1133">Transmembrane helix</keyword>
<feature type="transmembrane region" description="Helical" evidence="1">
    <location>
        <begin position="38"/>
        <end position="57"/>
    </location>
</feature>
<dbReference type="Pfam" id="PF16079">
    <property type="entry name" value="Phage_holin_5_2"/>
    <property type="match status" value="1"/>
</dbReference>
<name>A0A1C4BYX6_9BACI</name>
<dbReference type="AlphaFoldDB" id="A0A1C4BYX6"/>
<dbReference type="EMBL" id="FMAU01000002">
    <property type="protein sequence ID" value="SCC12010.1"/>
    <property type="molecule type" value="Genomic_DNA"/>
</dbReference>
<keyword evidence="3" id="KW-1185">Reference proteome</keyword>
<dbReference type="InterPro" id="IPR032111">
    <property type="entry name" value="Clostridium_phage_holin"/>
</dbReference>